<evidence type="ECO:0008006" key="4">
    <source>
        <dbReference type="Google" id="ProtNLM"/>
    </source>
</evidence>
<keyword evidence="3" id="KW-1185">Reference proteome</keyword>
<sequence length="57" mass="5957">MKFVLSLTAFAMLVLGVVAPRGENVCKSIDSSMSCENAVGCTWTSTGGGPEDGYCHQ</sequence>
<organism evidence="2 3">
    <name type="scientific">Mixia osmundae (strain CBS 9802 / IAM 14324 / JCM 22182 / KY 12970)</name>
    <dbReference type="NCBI Taxonomy" id="764103"/>
    <lineage>
        <taxon>Eukaryota</taxon>
        <taxon>Fungi</taxon>
        <taxon>Dikarya</taxon>
        <taxon>Basidiomycota</taxon>
        <taxon>Pucciniomycotina</taxon>
        <taxon>Mixiomycetes</taxon>
        <taxon>Mixiales</taxon>
        <taxon>Mixiaceae</taxon>
        <taxon>Mixia</taxon>
    </lineage>
</organism>
<comment type="caution">
    <text evidence="2">The sequence shown here is derived from an EMBL/GenBank/DDBJ whole genome shotgun (WGS) entry which is preliminary data.</text>
</comment>
<protein>
    <recommendedName>
        <fullName evidence="4">CBM1 domain-containing protein</fullName>
    </recommendedName>
</protein>
<reference evidence="2 3" key="2">
    <citation type="journal article" date="2012" name="Open Biol.">
        <title>Characteristics of nucleosomes and linker DNA regions on the genome of the basidiomycete Mixia osmundae revealed by mono- and dinucleosome mapping.</title>
        <authorList>
            <person name="Nishida H."/>
            <person name="Kondo S."/>
            <person name="Matsumoto T."/>
            <person name="Suzuki Y."/>
            <person name="Yoshikawa H."/>
            <person name="Taylor T.D."/>
            <person name="Sugiyama J."/>
        </authorList>
    </citation>
    <scope>NUCLEOTIDE SEQUENCE [LARGE SCALE GENOMIC DNA]</scope>
    <source>
        <strain evidence="3">CBS 9802 / IAM 14324 / JCM 22182 / KY 12970</strain>
    </source>
</reference>
<dbReference type="EMBL" id="BABT02000129">
    <property type="protein sequence ID" value="GAA97627.1"/>
    <property type="molecule type" value="Genomic_DNA"/>
</dbReference>
<dbReference type="RefSeq" id="XP_014568283.1">
    <property type="nucleotide sequence ID" value="XM_014712797.1"/>
</dbReference>
<dbReference type="InParanoid" id="G7E467"/>
<proteinExistence type="predicted"/>
<evidence type="ECO:0000313" key="3">
    <source>
        <dbReference type="Proteomes" id="UP000009131"/>
    </source>
</evidence>
<dbReference type="Proteomes" id="UP000009131">
    <property type="component" value="Unassembled WGS sequence"/>
</dbReference>
<evidence type="ECO:0000313" key="2">
    <source>
        <dbReference type="EMBL" id="GAA97627.1"/>
    </source>
</evidence>
<name>G7E467_MIXOS</name>
<feature type="signal peptide" evidence="1">
    <location>
        <begin position="1"/>
        <end position="19"/>
    </location>
</feature>
<feature type="chain" id="PRO_5009955729" description="CBM1 domain-containing protein" evidence="1">
    <location>
        <begin position="20"/>
        <end position="57"/>
    </location>
</feature>
<gene>
    <name evidence="2" type="primary">Mo04305</name>
    <name evidence="2" type="ORF">E5Q_04305</name>
</gene>
<accession>G7E467</accession>
<reference evidence="2 3" key="1">
    <citation type="journal article" date="2011" name="J. Gen. Appl. Microbiol.">
        <title>Draft genome sequencing of the enigmatic basidiomycete Mixia osmundae.</title>
        <authorList>
            <person name="Nishida H."/>
            <person name="Nagatsuka Y."/>
            <person name="Sugiyama J."/>
        </authorList>
    </citation>
    <scope>NUCLEOTIDE SEQUENCE [LARGE SCALE GENOMIC DNA]</scope>
    <source>
        <strain evidence="3">CBS 9802 / IAM 14324 / JCM 22182 / KY 12970</strain>
    </source>
</reference>
<dbReference type="HOGENOM" id="CLU_2996962_0_0_1"/>
<keyword evidence="1" id="KW-0732">Signal</keyword>
<dbReference type="AlphaFoldDB" id="G7E467"/>
<evidence type="ECO:0000256" key="1">
    <source>
        <dbReference type="SAM" id="SignalP"/>
    </source>
</evidence>